<evidence type="ECO:0000313" key="3">
    <source>
        <dbReference type="EMBL" id="CAG8982667.1"/>
    </source>
</evidence>
<dbReference type="InterPro" id="IPR056625">
    <property type="entry name" value="SH3_CYT4"/>
</dbReference>
<dbReference type="InterPro" id="IPR012340">
    <property type="entry name" value="NA-bd_OB-fold"/>
</dbReference>
<dbReference type="GO" id="GO:0000932">
    <property type="term" value="C:P-body"/>
    <property type="evidence" value="ECO:0007669"/>
    <property type="project" value="TreeGrafter"/>
</dbReference>
<dbReference type="EMBL" id="CAJVRM010000673">
    <property type="protein sequence ID" value="CAG8982667.1"/>
    <property type="molecule type" value="Genomic_DNA"/>
</dbReference>
<organism evidence="3 4">
    <name type="scientific">Hymenoscyphus albidus</name>
    <dbReference type="NCBI Taxonomy" id="595503"/>
    <lineage>
        <taxon>Eukaryota</taxon>
        <taxon>Fungi</taxon>
        <taxon>Dikarya</taxon>
        <taxon>Ascomycota</taxon>
        <taxon>Pezizomycotina</taxon>
        <taxon>Leotiomycetes</taxon>
        <taxon>Helotiales</taxon>
        <taxon>Helotiaceae</taxon>
        <taxon>Hymenoscyphus</taxon>
    </lineage>
</organism>
<dbReference type="OrthoDB" id="2285229at2759"/>
<dbReference type="InterPro" id="IPR056624">
    <property type="entry name" value="WH_CYT4"/>
</dbReference>
<dbReference type="PANTHER" id="PTHR23355">
    <property type="entry name" value="RIBONUCLEASE"/>
    <property type="match status" value="1"/>
</dbReference>
<dbReference type="PANTHER" id="PTHR23355:SF65">
    <property type="entry name" value="EXORIBONUCLEASE CYT-4, PUTATIVE (AFU_ORTHOLOGUE AFUA_7G01550)-RELATED"/>
    <property type="match status" value="1"/>
</dbReference>
<dbReference type="GO" id="GO:0003723">
    <property type="term" value="F:RNA binding"/>
    <property type="evidence" value="ECO:0007669"/>
    <property type="project" value="InterPro"/>
</dbReference>
<dbReference type="Pfam" id="PF23216">
    <property type="entry name" value="WHD_CYT4"/>
    <property type="match status" value="1"/>
</dbReference>
<sequence>MARDKAAKQSQSTIGSLSEMLRSLSTSAQAGESFVCWQCLASWRQGARGKGRGGVRARARAGACAKPSRPLPPTPQQRSLSTSVDAPIRISYGGRLQHPNAANSRDLGLNIRNRLRIWESQSGSDVAALAAQTFQDVGQAGRALNTTGVTAYTSVLDDNTEDELIEEFHPFAEEELADVGGKRTFLLPGDLVELQILGNRYQELAIFVRDLGLQSQFFTMSGQWVQRRNTHPTFYVPGFVEQRELDDILPFLPNSDIQGDKLNKLTKFQEALPQLIGKSCIRKMLDFWRQADDAFAKLAPKIEAAHQILAHPFRTTYASLDEIAGKILADSNSRLPAGKFPKTTLYAIHRRLLANNIGIYTQQKGTLRAGGEYGIVSRNEVSETSSVTQFVRVYIVEKAKGAPPVRRGPLEGFVVKCQRLIDESRKHRQFTPYGMIGPSSEKSTGTQYREGCVREKFTPVENLFVRFLESWAGLKSFNQGALTLESVGSQILRSIDRYDDVLMDEKIAWTFLQEIGIIPPWETRAPYVLRLPQTGQRLQTEATVPDRGFVEDRLANIRRDWGDLPAFCIDASNAHEIDDAISIEKTDNKDEHWLHIHVADPASRMDVAGAAADFAQRIGSNVYLPDRVLSMLDSKVVRSELSLVSGQQRPCMTFSAKLDIEGKILDFNVSAGVLNNVVNLTPEVFEEIGLGKKVSDDTIIYTVGETPPASSRPSRKMSSVEDLLDHHESLKLINHFGRLRLKLFRSQGGTYIVANKFSVDVDFRGPRWTQSLIGQSCTHAGDPTIHVSSKGIGRSKNGTLSYLMHLASEVCAKWCNARAIPTIYRVTPRNGSAESAPDYFRRVVAPILKEGKHIPPEIEQQYQTLVGPAQPSTVPGPHIAVGAEMLVKCTSPLRRYADLLVHWQLGAALLEEYRTGCSLTSVNTDEKIFPFTTAQLNSLLPRIDTRERMIRKAQKDAEMAWFMQFIFRAWKFKEAELPPLTFIVKDFLKKENSESTTGVVTQFAVPALMKIPEWLEMDEISPSDVFEVEIADIDVVGGRLTVEPTRRSESGSE</sequence>
<feature type="domain" description="RNB" evidence="2">
    <location>
        <begin position="558"/>
        <end position="911"/>
    </location>
</feature>
<dbReference type="InterPro" id="IPR001900">
    <property type="entry name" value="RNase_II/R"/>
</dbReference>
<dbReference type="GO" id="GO:0000175">
    <property type="term" value="F:3'-5'-RNA exonuclease activity"/>
    <property type="evidence" value="ECO:0007669"/>
    <property type="project" value="TreeGrafter"/>
</dbReference>
<dbReference type="InterPro" id="IPR057912">
    <property type="entry name" value="OB_CYT4_C"/>
</dbReference>
<dbReference type="GO" id="GO:0006402">
    <property type="term" value="P:mRNA catabolic process"/>
    <property type="evidence" value="ECO:0007669"/>
    <property type="project" value="TreeGrafter"/>
</dbReference>
<accession>A0A9N9QCM5</accession>
<dbReference type="Pfam" id="PF00773">
    <property type="entry name" value="RNB"/>
    <property type="match status" value="1"/>
</dbReference>
<protein>
    <recommendedName>
        <fullName evidence="2">RNB domain-containing protein</fullName>
    </recommendedName>
</protein>
<dbReference type="AlphaFoldDB" id="A0A9N9QCM5"/>
<evidence type="ECO:0000256" key="1">
    <source>
        <dbReference type="SAM" id="MobiDB-lite"/>
    </source>
</evidence>
<dbReference type="Pfam" id="PF23214">
    <property type="entry name" value="SH3_CYT4"/>
    <property type="match status" value="1"/>
</dbReference>
<dbReference type="SMART" id="SM00955">
    <property type="entry name" value="RNB"/>
    <property type="match status" value="1"/>
</dbReference>
<dbReference type="InterPro" id="IPR050180">
    <property type="entry name" value="RNR_Ribonuclease"/>
</dbReference>
<feature type="region of interest" description="Disordered" evidence="1">
    <location>
        <begin position="59"/>
        <end position="82"/>
    </location>
</feature>
<comment type="caution">
    <text evidence="3">The sequence shown here is derived from an EMBL/GenBank/DDBJ whole genome shotgun (WGS) entry which is preliminary data.</text>
</comment>
<gene>
    <name evidence="3" type="ORF">HYALB_00006065</name>
</gene>
<proteinExistence type="predicted"/>
<evidence type="ECO:0000259" key="2">
    <source>
        <dbReference type="SMART" id="SM00955"/>
    </source>
</evidence>
<keyword evidence="4" id="KW-1185">Reference proteome</keyword>
<name>A0A9N9QCM5_9HELO</name>
<dbReference type="Pfam" id="PF25522">
    <property type="entry name" value="OB_cyt-4"/>
    <property type="match status" value="1"/>
</dbReference>
<dbReference type="SUPFAM" id="SSF50249">
    <property type="entry name" value="Nucleic acid-binding proteins"/>
    <property type="match status" value="1"/>
</dbReference>
<reference evidence="3" key="1">
    <citation type="submission" date="2021-07" db="EMBL/GenBank/DDBJ databases">
        <authorList>
            <person name="Durling M."/>
        </authorList>
    </citation>
    <scope>NUCLEOTIDE SEQUENCE</scope>
</reference>
<dbReference type="Proteomes" id="UP000701801">
    <property type="component" value="Unassembled WGS sequence"/>
</dbReference>
<evidence type="ECO:0000313" key="4">
    <source>
        <dbReference type="Proteomes" id="UP000701801"/>
    </source>
</evidence>